<accession>G4T1C3</accession>
<dbReference type="GO" id="GO:0016887">
    <property type="term" value="F:ATP hydrolysis activity"/>
    <property type="evidence" value="ECO:0007669"/>
    <property type="project" value="InterPro"/>
</dbReference>
<gene>
    <name evidence="6" type="ordered locus">MEALZ_4016</name>
</gene>
<dbReference type="PROSITE" id="PS00211">
    <property type="entry name" value="ABC_TRANSPORTER_1"/>
    <property type="match status" value="2"/>
</dbReference>
<protein>
    <submittedName>
        <fullName evidence="6">Dipeptide transporter ATP-binding component of ABC superfamily (Modular protein)</fullName>
    </submittedName>
</protein>
<dbReference type="InterPro" id="IPR003439">
    <property type="entry name" value="ABC_transporter-like_ATP-bd"/>
</dbReference>
<reference evidence="7" key="1">
    <citation type="journal article" date="2012" name="J. Bacteriol.">
        <title>Genome sequence of the haloalkaliphilic methanotrophic bacterium Methylomicrobium alcaliphilum 20Z.</title>
        <authorList>
            <person name="Vuilleumier S."/>
            <person name="Khmelenina V.N."/>
            <person name="Bringel F."/>
            <person name="Reshetnikov A.S."/>
            <person name="Lajus A."/>
            <person name="Mangenot S."/>
            <person name="Rouy Z."/>
            <person name="Op den Camp H.J."/>
            <person name="Jetten M.S."/>
            <person name="Dispirito A.A."/>
            <person name="Dunfield P."/>
            <person name="Klotz M.G."/>
            <person name="Semrau J.D."/>
            <person name="Stein L.Y."/>
            <person name="Barbe V."/>
            <person name="Medigue C."/>
            <person name="Trotsenko Y.A."/>
            <person name="Kalyuzhnaya M.G."/>
        </authorList>
    </citation>
    <scope>NUCLEOTIDE SEQUENCE [LARGE SCALE GENOMIC DNA]</scope>
    <source>
        <strain evidence="7">DSM 19304 / NCIMB 14124 / VKM B-2133 / 20Z</strain>
    </source>
</reference>
<evidence type="ECO:0000313" key="7">
    <source>
        <dbReference type="Proteomes" id="UP000008315"/>
    </source>
</evidence>
<name>G4T1C3_META2</name>
<dbReference type="Pfam" id="PF08352">
    <property type="entry name" value="oligo_HPY"/>
    <property type="match status" value="2"/>
</dbReference>
<dbReference type="PATRIC" id="fig|271065.3.peg.4152"/>
<dbReference type="NCBIfam" id="NF007739">
    <property type="entry name" value="PRK10419.1"/>
    <property type="match status" value="2"/>
</dbReference>
<dbReference type="RefSeq" id="WP_014150419.1">
    <property type="nucleotide sequence ID" value="NC_016112.1"/>
</dbReference>
<dbReference type="PROSITE" id="PS50893">
    <property type="entry name" value="ABC_TRANSPORTER_2"/>
    <property type="match status" value="2"/>
</dbReference>
<dbReference type="Proteomes" id="UP000008315">
    <property type="component" value="Chromosome"/>
</dbReference>
<dbReference type="SMART" id="SM00382">
    <property type="entry name" value="AAA"/>
    <property type="match status" value="2"/>
</dbReference>
<keyword evidence="7" id="KW-1185">Reference proteome</keyword>
<evidence type="ECO:0000259" key="5">
    <source>
        <dbReference type="PROSITE" id="PS50893"/>
    </source>
</evidence>
<proteinExistence type="predicted"/>
<feature type="domain" description="ABC transporter" evidence="5">
    <location>
        <begin position="348"/>
        <end position="599"/>
    </location>
</feature>
<sequence length="669" mass="75059">MTEPLLKVEDLRLAYQTERGIVTAVDGLNFEIQRNEALVVLGESGCGKSSLAKALLRVLPRNVKHHSGRVLLDGIDIMALSPERFRREIQWLRISLVMQASMNALNPVMRVGEQVAEPLCVHRGWSPHKAMARAGEVFELVGVSGDFLRRYPFELSGGMRQRVVLAMALVAEPELVIMDEPTSALDVLTQAGIMNRLKRIKRELGTSFMLITHDVATSSEIADRIALMYAGQIVELSSTAQFFAKPAHPYGKLLMNSVPRLHQTRQPDHIPGQPPNLMLLPSGCRFADRCPVRFDRCDEDPMPIALSKRNEVRCWLYADPTETTNPRELIKTPTPVLETQPLSKEVLVTAQDLHTWFELKQWGFIRAGYVRAVNGVNFHLYRGEAVAFVGESGCGKSSLARTLLGLHKPTQGEVVFEGRHMHTLNKHELKQYRARVGYVQQDPFGALPPFMTIRRALSEPLIIHGVKDRQERETRIRAALEEVRLSPADDYLPKFPHMLSGGQQQRVVIARSLILQPAMIIADEPVSMLDASVRVEILRLLRTIQSKRELTLAFITHDLSTVRHFADRIFVMYGGRIVEAATVDDLLDFPQHPYTQALLAATADPDAENAAQERELPGGEPPSLLHPPPGCHFHPRCPHAIEGLCDVEEPPEFEPRAVHYSACWLHKDT</sequence>
<dbReference type="NCBIfam" id="TIGR01727">
    <property type="entry name" value="oligo_HPY"/>
    <property type="match status" value="2"/>
</dbReference>
<dbReference type="STRING" id="1091494.MEALZ_4016"/>
<keyword evidence="3 6" id="KW-0067">ATP-binding</keyword>
<dbReference type="Pfam" id="PF00005">
    <property type="entry name" value="ABC_tran"/>
    <property type="match status" value="2"/>
</dbReference>
<dbReference type="Gene3D" id="3.40.50.300">
    <property type="entry name" value="P-loop containing nucleotide triphosphate hydrolases"/>
    <property type="match status" value="2"/>
</dbReference>
<keyword evidence="2" id="KW-0547">Nucleotide-binding</keyword>
<dbReference type="FunFam" id="3.40.50.300:FF:000016">
    <property type="entry name" value="Oligopeptide ABC transporter ATP-binding component"/>
    <property type="match status" value="2"/>
</dbReference>
<evidence type="ECO:0000256" key="4">
    <source>
        <dbReference type="SAM" id="MobiDB-lite"/>
    </source>
</evidence>
<keyword evidence="1" id="KW-0813">Transport</keyword>
<dbReference type="GO" id="GO:0005524">
    <property type="term" value="F:ATP binding"/>
    <property type="evidence" value="ECO:0007669"/>
    <property type="project" value="UniProtKB-KW"/>
</dbReference>
<dbReference type="CDD" id="cd03257">
    <property type="entry name" value="ABC_NikE_OppD_transporters"/>
    <property type="match status" value="2"/>
</dbReference>
<dbReference type="InterPro" id="IPR017871">
    <property type="entry name" value="ABC_transporter-like_CS"/>
</dbReference>
<dbReference type="EMBL" id="FO082060">
    <property type="protein sequence ID" value="CCE25672.1"/>
    <property type="molecule type" value="Genomic_DNA"/>
</dbReference>
<feature type="region of interest" description="Disordered" evidence="4">
    <location>
        <begin position="605"/>
        <end position="627"/>
    </location>
</feature>
<evidence type="ECO:0000256" key="1">
    <source>
        <dbReference type="ARBA" id="ARBA00022448"/>
    </source>
</evidence>
<dbReference type="GO" id="GO:0055085">
    <property type="term" value="P:transmembrane transport"/>
    <property type="evidence" value="ECO:0007669"/>
    <property type="project" value="UniProtKB-ARBA"/>
</dbReference>
<dbReference type="GO" id="GO:0015833">
    <property type="term" value="P:peptide transport"/>
    <property type="evidence" value="ECO:0007669"/>
    <property type="project" value="InterPro"/>
</dbReference>
<dbReference type="PANTHER" id="PTHR43776:SF8">
    <property type="entry name" value="ABC TRANSPORTER, ATP-BINDING PROTEIN"/>
    <property type="match status" value="1"/>
</dbReference>
<organism evidence="6 7">
    <name type="scientific">Methylotuvimicrobium alcaliphilum (strain DSM 19304 / NCIMB 14124 / VKM B-2133 / 20Z)</name>
    <name type="common">Methylomicrobium alcaliphilum</name>
    <dbReference type="NCBI Taxonomy" id="1091494"/>
    <lineage>
        <taxon>Bacteria</taxon>
        <taxon>Pseudomonadati</taxon>
        <taxon>Pseudomonadota</taxon>
        <taxon>Gammaproteobacteria</taxon>
        <taxon>Methylococcales</taxon>
        <taxon>Methylococcaceae</taxon>
        <taxon>Methylotuvimicrobium</taxon>
    </lineage>
</organism>
<feature type="domain" description="ABC transporter" evidence="5">
    <location>
        <begin position="6"/>
        <end position="255"/>
    </location>
</feature>
<dbReference type="InterPro" id="IPR027417">
    <property type="entry name" value="P-loop_NTPase"/>
</dbReference>
<dbReference type="HOGENOM" id="CLU_000604_86_2_6"/>
<dbReference type="KEGG" id="mah:MEALZ_4016"/>
<evidence type="ECO:0000313" key="6">
    <source>
        <dbReference type="EMBL" id="CCE25672.1"/>
    </source>
</evidence>
<dbReference type="InterPro" id="IPR050319">
    <property type="entry name" value="ABC_transp_ATP-bind"/>
</dbReference>
<dbReference type="AlphaFoldDB" id="G4T1C3"/>
<dbReference type="PANTHER" id="PTHR43776">
    <property type="entry name" value="TRANSPORT ATP-BINDING PROTEIN"/>
    <property type="match status" value="1"/>
</dbReference>
<evidence type="ECO:0000256" key="3">
    <source>
        <dbReference type="ARBA" id="ARBA00022840"/>
    </source>
</evidence>
<dbReference type="SUPFAM" id="SSF52540">
    <property type="entry name" value="P-loop containing nucleoside triphosphate hydrolases"/>
    <property type="match status" value="2"/>
</dbReference>
<dbReference type="InterPro" id="IPR013563">
    <property type="entry name" value="Oligopep_ABC_C"/>
</dbReference>
<evidence type="ECO:0000256" key="2">
    <source>
        <dbReference type="ARBA" id="ARBA00022741"/>
    </source>
</evidence>
<dbReference type="InterPro" id="IPR003593">
    <property type="entry name" value="AAA+_ATPase"/>
</dbReference>
<dbReference type="NCBIfam" id="NF008453">
    <property type="entry name" value="PRK11308.1"/>
    <property type="match status" value="2"/>
</dbReference>